<dbReference type="GO" id="GO:0016757">
    <property type="term" value="F:glycosyltransferase activity"/>
    <property type="evidence" value="ECO:0007669"/>
    <property type="project" value="InterPro"/>
</dbReference>
<dbReference type="PATRIC" id="fig|158500.4.peg.2419"/>
<dbReference type="Pfam" id="PF00534">
    <property type="entry name" value="Glycos_transf_1"/>
    <property type="match status" value="1"/>
</dbReference>
<reference evidence="3 4" key="1">
    <citation type="submission" date="2014-03" db="EMBL/GenBank/DDBJ databases">
        <title>Whole genome sequence of Novosphingobium resinovorum KF1.</title>
        <authorList>
            <person name="Gan H.M."/>
            <person name="Gan H.Y."/>
            <person name="Chew T.H."/>
            <person name="Savka M.A."/>
        </authorList>
    </citation>
    <scope>NUCLEOTIDE SEQUENCE [LARGE SCALE GENOMIC DNA]</scope>
    <source>
        <strain evidence="3 4">KF1</strain>
    </source>
</reference>
<proteinExistence type="predicted"/>
<gene>
    <name evidence="3" type="ORF">BV97_02374</name>
</gene>
<sequence length="363" mass="39929">MSQCGDAILINGRFLMQPVTGVQRVARELVAEMDRLRGAGETPLHLALACEQNADVSGLGLRHIPVERRGGASGHAWEQFVLPRMAAGRRLLCLGNTVPLASALGRQRLSVMIHDVSYLSLPQAYSLRYRAAHGALLPVMLRGADTVFTVCDTEAERLRRLHRGARVVALQNGAWIRDRVERVDHGERERMVLYVGSLSRRKNVERVIEVAQYLAREDGVRTVLVGGGNEILAPIRARVASDVESMIDFIGQVPDLETLAGYYRRAGCLLFPSLYEASPLPPVEAMSLGCPVVASAIPSITERCGSAALYCDPHDSTDILAAVRRVLYNREQADALRHAGFERAARYSWRDQARGLLAAMTRS</sequence>
<protein>
    <submittedName>
        <fullName evidence="3">Glycosyl transferase, group 1</fullName>
    </submittedName>
</protein>
<dbReference type="AlphaFoldDB" id="A0A031JVA5"/>
<dbReference type="CDD" id="cd03809">
    <property type="entry name" value="GT4_MtfB-like"/>
    <property type="match status" value="1"/>
</dbReference>
<evidence type="ECO:0000259" key="2">
    <source>
        <dbReference type="Pfam" id="PF00534"/>
    </source>
</evidence>
<evidence type="ECO:0000313" key="3">
    <source>
        <dbReference type="EMBL" id="EZP81716.1"/>
    </source>
</evidence>
<dbReference type="Proteomes" id="UP000024329">
    <property type="component" value="Unassembled WGS sequence"/>
</dbReference>
<feature type="domain" description="Glycosyl transferase family 1" evidence="2">
    <location>
        <begin position="184"/>
        <end position="341"/>
    </location>
</feature>
<comment type="caution">
    <text evidence="3">The sequence shown here is derived from an EMBL/GenBank/DDBJ whole genome shotgun (WGS) entry which is preliminary data.</text>
</comment>
<dbReference type="PANTHER" id="PTHR46401:SF2">
    <property type="entry name" value="GLYCOSYLTRANSFERASE WBBK-RELATED"/>
    <property type="match status" value="1"/>
</dbReference>
<accession>A0A031JVA5</accession>
<dbReference type="eggNOG" id="COG0438">
    <property type="taxonomic scope" value="Bacteria"/>
</dbReference>
<dbReference type="InterPro" id="IPR001296">
    <property type="entry name" value="Glyco_trans_1"/>
</dbReference>
<keyword evidence="1 3" id="KW-0808">Transferase</keyword>
<evidence type="ECO:0000313" key="4">
    <source>
        <dbReference type="Proteomes" id="UP000024329"/>
    </source>
</evidence>
<organism evidence="3 4">
    <name type="scientific">Novosphingobium resinovorum</name>
    <dbReference type="NCBI Taxonomy" id="158500"/>
    <lineage>
        <taxon>Bacteria</taxon>
        <taxon>Pseudomonadati</taxon>
        <taxon>Pseudomonadota</taxon>
        <taxon>Alphaproteobacteria</taxon>
        <taxon>Sphingomonadales</taxon>
        <taxon>Sphingomonadaceae</taxon>
        <taxon>Novosphingobium</taxon>
    </lineage>
</organism>
<dbReference type="EMBL" id="JFYZ01000011">
    <property type="protein sequence ID" value="EZP81716.1"/>
    <property type="molecule type" value="Genomic_DNA"/>
</dbReference>
<dbReference type="SUPFAM" id="SSF53756">
    <property type="entry name" value="UDP-Glycosyltransferase/glycogen phosphorylase"/>
    <property type="match status" value="1"/>
</dbReference>
<dbReference type="PANTHER" id="PTHR46401">
    <property type="entry name" value="GLYCOSYLTRANSFERASE WBBK-RELATED"/>
    <property type="match status" value="1"/>
</dbReference>
<name>A0A031JVA5_9SPHN</name>
<dbReference type="Gene3D" id="3.40.50.2000">
    <property type="entry name" value="Glycogen Phosphorylase B"/>
    <property type="match status" value="1"/>
</dbReference>
<dbReference type="STRING" id="158500.BES08_16185"/>
<evidence type="ECO:0000256" key="1">
    <source>
        <dbReference type="ARBA" id="ARBA00022679"/>
    </source>
</evidence>
<dbReference type="GO" id="GO:0009103">
    <property type="term" value="P:lipopolysaccharide biosynthetic process"/>
    <property type="evidence" value="ECO:0007669"/>
    <property type="project" value="TreeGrafter"/>
</dbReference>